<dbReference type="GO" id="GO:0003677">
    <property type="term" value="F:DNA binding"/>
    <property type="evidence" value="ECO:0007669"/>
    <property type="project" value="UniProtKB-KW"/>
</dbReference>
<accession>A0A323UHH1</accession>
<organism evidence="2 3">
    <name type="scientific">Rhodopseudomonas palustris</name>
    <dbReference type="NCBI Taxonomy" id="1076"/>
    <lineage>
        <taxon>Bacteria</taxon>
        <taxon>Pseudomonadati</taxon>
        <taxon>Pseudomonadota</taxon>
        <taxon>Alphaproteobacteria</taxon>
        <taxon>Hyphomicrobiales</taxon>
        <taxon>Nitrobacteraceae</taxon>
        <taxon>Rhodopseudomonas</taxon>
    </lineage>
</organism>
<keyword evidence="2" id="KW-0238">DNA-binding</keyword>
<comment type="caution">
    <text evidence="2">The sequence shown here is derived from an EMBL/GenBank/DDBJ whole genome shotgun (WGS) entry which is preliminary data.</text>
</comment>
<dbReference type="EMBL" id="QKQS01000023">
    <property type="protein sequence ID" value="PZA10990.1"/>
    <property type="molecule type" value="Genomic_DNA"/>
</dbReference>
<evidence type="ECO:0000313" key="3">
    <source>
        <dbReference type="Proteomes" id="UP000248134"/>
    </source>
</evidence>
<dbReference type="InterPro" id="IPR010093">
    <property type="entry name" value="SinI_DNA-bd"/>
</dbReference>
<feature type="domain" description="Helix-turn-helix" evidence="1">
    <location>
        <begin position="84"/>
        <end position="133"/>
    </location>
</feature>
<dbReference type="NCBIfam" id="TIGR01764">
    <property type="entry name" value="excise"/>
    <property type="match status" value="1"/>
</dbReference>
<dbReference type="RefSeq" id="WP_110787081.1">
    <property type="nucleotide sequence ID" value="NZ_QKQS01000023.1"/>
</dbReference>
<evidence type="ECO:0000259" key="1">
    <source>
        <dbReference type="Pfam" id="PF12728"/>
    </source>
</evidence>
<dbReference type="Pfam" id="PF12728">
    <property type="entry name" value="HTH_17"/>
    <property type="match status" value="1"/>
</dbReference>
<dbReference type="Proteomes" id="UP000248134">
    <property type="component" value="Unassembled WGS sequence"/>
</dbReference>
<reference evidence="2 3" key="1">
    <citation type="submission" date="2018-06" db="EMBL/GenBank/DDBJ databases">
        <title>Draft Whole-Genome Sequence of the purple photosynthetic bacterium Rhodospeudomonas palustris XCP.</title>
        <authorList>
            <person name="Rayyan A."/>
            <person name="Meyer T.E."/>
            <person name="Kyndt J.A."/>
        </authorList>
    </citation>
    <scope>NUCLEOTIDE SEQUENCE [LARGE SCALE GENOMIC DNA]</scope>
    <source>
        <strain evidence="2 3">XCP</strain>
    </source>
</reference>
<proteinExistence type="predicted"/>
<dbReference type="InterPro" id="IPR041657">
    <property type="entry name" value="HTH_17"/>
</dbReference>
<evidence type="ECO:0000313" key="2">
    <source>
        <dbReference type="EMBL" id="PZA10990.1"/>
    </source>
</evidence>
<dbReference type="OrthoDB" id="26212at2"/>
<dbReference type="AlphaFoldDB" id="A0A323UHH1"/>
<protein>
    <submittedName>
        <fullName evidence="2">DNA-binding protein</fullName>
    </submittedName>
</protein>
<name>A0A323UHH1_RHOPL</name>
<sequence length="152" mass="16600">MTLPAFSEGLGGRLPSASEKAAANHLRRILAMHAAGDTKLSVLDEETKLPTEITLSPALSNLLMELLRHVGRGDAVTLVPVSQMLTTQQAADILNVSRPFLISLLEKGEIEHSLVGRHRRIKADRLFAYKEQRDKKRGNALSGLAELDGENL</sequence>
<gene>
    <name evidence="2" type="ORF">DNX69_16805</name>
</gene>